<evidence type="ECO:0000256" key="1">
    <source>
        <dbReference type="ARBA" id="ARBA00039658"/>
    </source>
</evidence>
<evidence type="ECO:0000256" key="2">
    <source>
        <dbReference type="SAM" id="Coils"/>
    </source>
</evidence>
<reference evidence="5 6" key="1">
    <citation type="submission" date="2024-09" db="EMBL/GenBank/DDBJ databases">
        <title>A chromosome-level genome assembly of Gray's grenadier anchovy, Coilia grayii.</title>
        <authorList>
            <person name="Fu Z."/>
        </authorList>
    </citation>
    <scope>NUCLEOTIDE SEQUENCE [LARGE SCALE GENOMIC DNA]</scope>
    <source>
        <strain evidence="5">G4</strain>
        <tissue evidence="5">Muscle</tissue>
    </source>
</reference>
<dbReference type="FunFam" id="1.10.340.70:FF:000001">
    <property type="entry name" value="Retrovirus-related Pol polyprotein from transposon gypsy-like Protein"/>
    <property type="match status" value="1"/>
</dbReference>
<dbReference type="Pfam" id="PF00665">
    <property type="entry name" value="rve"/>
    <property type="match status" value="1"/>
</dbReference>
<dbReference type="InterPro" id="IPR050951">
    <property type="entry name" value="Retrovirus_Pol_polyprotein"/>
</dbReference>
<dbReference type="PANTHER" id="PTHR37984:SF15">
    <property type="entry name" value="INTEGRASE CATALYTIC DOMAIN-CONTAINING PROTEIN"/>
    <property type="match status" value="1"/>
</dbReference>
<feature type="region of interest" description="Disordered" evidence="3">
    <location>
        <begin position="28"/>
        <end position="49"/>
    </location>
</feature>
<feature type="coiled-coil region" evidence="2">
    <location>
        <begin position="841"/>
        <end position="868"/>
    </location>
</feature>
<feature type="region of interest" description="Disordered" evidence="3">
    <location>
        <begin position="67"/>
        <end position="91"/>
    </location>
</feature>
<evidence type="ECO:0000256" key="3">
    <source>
        <dbReference type="SAM" id="MobiDB-lite"/>
    </source>
</evidence>
<feature type="region of interest" description="Disordered" evidence="3">
    <location>
        <begin position="772"/>
        <end position="797"/>
    </location>
</feature>
<dbReference type="EMBL" id="JBHFQA010000019">
    <property type="protein sequence ID" value="KAL2082757.1"/>
    <property type="molecule type" value="Genomic_DNA"/>
</dbReference>
<dbReference type="PROSITE" id="PS50994">
    <property type="entry name" value="INTEGRASE"/>
    <property type="match status" value="1"/>
</dbReference>
<feature type="compositionally biased region" description="Polar residues" evidence="3">
    <location>
        <begin position="34"/>
        <end position="49"/>
    </location>
</feature>
<dbReference type="InterPro" id="IPR012337">
    <property type="entry name" value="RNaseH-like_sf"/>
</dbReference>
<proteinExistence type="predicted"/>
<protein>
    <recommendedName>
        <fullName evidence="1">Gypsy retrotransposon integrase-like protein 1</fullName>
    </recommendedName>
</protein>
<dbReference type="FunFam" id="3.30.420.10:FF:000032">
    <property type="entry name" value="Retrovirus-related Pol polyprotein from transposon 297-like Protein"/>
    <property type="match status" value="1"/>
</dbReference>
<name>A0ABD1J6B9_9TELE</name>
<dbReference type="Gene3D" id="3.30.420.10">
    <property type="entry name" value="Ribonuclease H-like superfamily/Ribonuclease H"/>
    <property type="match status" value="1"/>
</dbReference>
<accession>A0ABD1J6B9</accession>
<evidence type="ECO:0000259" key="4">
    <source>
        <dbReference type="PROSITE" id="PS50994"/>
    </source>
</evidence>
<dbReference type="PANTHER" id="PTHR37984">
    <property type="entry name" value="PROTEIN CBG26694"/>
    <property type="match status" value="1"/>
</dbReference>
<evidence type="ECO:0000313" key="5">
    <source>
        <dbReference type="EMBL" id="KAL2082757.1"/>
    </source>
</evidence>
<dbReference type="Pfam" id="PF17921">
    <property type="entry name" value="Integrase_H2C2"/>
    <property type="match status" value="1"/>
</dbReference>
<gene>
    <name evidence="5" type="ORF">ACEWY4_022575</name>
</gene>
<dbReference type="InterPro" id="IPR036397">
    <property type="entry name" value="RNaseH_sf"/>
</dbReference>
<keyword evidence="2" id="KW-0175">Coiled coil</keyword>
<dbReference type="SUPFAM" id="SSF53098">
    <property type="entry name" value="Ribonuclease H-like"/>
    <property type="match status" value="1"/>
</dbReference>
<dbReference type="InterPro" id="IPR001584">
    <property type="entry name" value="Integrase_cat-core"/>
</dbReference>
<evidence type="ECO:0000313" key="6">
    <source>
        <dbReference type="Proteomes" id="UP001591681"/>
    </source>
</evidence>
<sequence>MSQGSQQPGNVAPVDEMQQLRDQLAQLQAEKNRWLQQQPGGSGAASASQPISAEKFVFIPRDKKCPTFSGKGGSGKLTPTDLLSRSSDGVSKGSEKCQWLQLRAANRLAIPYLGYLELDVTLCGKVLPGSRNADALSRQYVDSGICPEGNTWDTHSLQAADVGQGPLLAAQASISILPNHSSTNLQELQRADPVIQLILAFCERKRRPGAFERGPLSPRALVLWCQWDRLLLKEGVLHRRIRRPDGGEEVLQLVLPSPLHSVVMTQLHHNHSHQGVERTSRLVQQRCYWPGIFADIKRWCQECERCQVSKDTQPVAHSFMGLLLASRPNEILALDFTVLEPTRGGIENVLVMTDVFSKYTLAIPTRDQRAATVAQVLVNEWFYKLGVPSRVHSDQGRNFESALIHQLCQMYDVAKSRTTPYHPAGNGQCERFNRTLCNLLRTLPALQKRDWITGLPQMVFCYNTTPDQSTGESPYFLMFGQDPKLPVDFLLGRVAHPVSGTVTDWIVEHQRRLDLAFRGARDRLAKAAEHRQQLHTQRVRELPLQEGQFVYVRDHSFRGRNKIRDLWHPVLHKVLKAPKPGGVVYTIAPTNALDRLKHVHRVVAIQEDDASEDIGWLVATGSSTDLPSSLPEPAAYSAVPPLAIARPSALPQSRDAYRPLRDTILQQFDAALPVECRHEDLMSGCLPSCCIGKAYPDLWAFCKKLLLLSHGQASVERDFSVNKEIETENMQEETLVAHRLVCDYVAIHGGVTRVPLTHDLIKSVMAARSRHRVHLDEERKRKEAEAQGKKRAHAEEKLQDLKVKRDTLCKVIESLGKDADDLAEQAEGKAGSKMAQLLSKSNALRRAAKDKLSQLKVLEDEIATKSAELRSI</sequence>
<keyword evidence="6" id="KW-1185">Reference proteome</keyword>
<comment type="caution">
    <text evidence="5">The sequence shown here is derived from an EMBL/GenBank/DDBJ whole genome shotgun (WGS) entry which is preliminary data.</text>
</comment>
<dbReference type="Proteomes" id="UP001591681">
    <property type="component" value="Unassembled WGS sequence"/>
</dbReference>
<feature type="compositionally biased region" description="Basic and acidic residues" evidence="3">
    <location>
        <begin position="774"/>
        <end position="797"/>
    </location>
</feature>
<dbReference type="InterPro" id="IPR041588">
    <property type="entry name" value="Integrase_H2C2"/>
</dbReference>
<feature type="domain" description="Integrase catalytic" evidence="4">
    <location>
        <begin position="324"/>
        <end position="482"/>
    </location>
</feature>
<dbReference type="AlphaFoldDB" id="A0ABD1J6B9"/>
<dbReference type="Gene3D" id="1.10.340.70">
    <property type="match status" value="1"/>
</dbReference>
<organism evidence="5 6">
    <name type="scientific">Coilia grayii</name>
    <name type="common">Gray's grenadier anchovy</name>
    <dbReference type="NCBI Taxonomy" id="363190"/>
    <lineage>
        <taxon>Eukaryota</taxon>
        <taxon>Metazoa</taxon>
        <taxon>Chordata</taxon>
        <taxon>Craniata</taxon>
        <taxon>Vertebrata</taxon>
        <taxon>Euteleostomi</taxon>
        <taxon>Actinopterygii</taxon>
        <taxon>Neopterygii</taxon>
        <taxon>Teleostei</taxon>
        <taxon>Clupei</taxon>
        <taxon>Clupeiformes</taxon>
        <taxon>Clupeoidei</taxon>
        <taxon>Engraulidae</taxon>
        <taxon>Coilinae</taxon>
        <taxon>Coilia</taxon>
    </lineage>
</organism>